<dbReference type="InterPro" id="IPR025691">
    <property type="entry name" value="GspL_pp_dom"/>
</dbReference>
<keyword evidence="7 10" id="KW-0653">Protein transport</keyword>
<evidence type="ECO:0000256" key="9">
    <source>
        <dbReference type="ARBA" id="ARBA00023136"/>
    </source>
</evidence>
<dbReference type="InterPro" id="IPR024230">
    <property type="entry name" value="GspL_cyto_dom"/>
</dbReference>
<keyword evidence="6" id="KW-0812">Transmembrane</keyword>
<dbReference type="PIRSF" id="PIRSF015761">
    <property type="entry name" value="Protein_L"/>
    <property type="match status" value="1"/>
</dbReference>
<protein>
    <recommendedName>
        <fullName evidence="10">Type II secretion system protein L</fullName>
        <shortName evidence="10">T2SS protein L</shortName>
    </recommendedName>
</protein>
<evidence type="ECO:0000256" key="4">
    <source>
        <dbReference type="ARBA" id="ARBA00022475"/>
    </source>
</evidence>
<keyword evidence="9" id="KW-0472">Membrane</keyword>
<comment type="subcellular location">
    <subcellularLocation>
        <location evidence="1">Cell inner membrane</location>
        <topology evidence="1">Single-pass membrane protein</topology>
    </subcellularLocation>
</comment>
<dbReference type="Gene3D" id="3.30.420.370">
    <property type="match status" value="1"/>
</dbReference>
<dbReference type="Pfam" id="PF05134">
    <property type="entry name" value="T2SSL"/>
    <property type="match status" value="1"/>
</dbReference>
<evidence type="ECO:0000256" key="8">
    <source>
        <dbReference type="ARBA" id="ARBA00022989"/>
    </source>
</evidence>
<feature type="domain" description="GspL periplasmic" evidence="12">
    <location>
        <begin position="245"/>
        <end position="401"/>
    </location>
</feature>
<gene>
    <name evidence="13" type="primary">gspL</name>
    <name evidence="13" type="ORF">ACFP85_00460</name>
</gene>
<dbReference type="NCBIfam" id="TIGR01709">
    <property type="entry name" value="typeII_sec_gspL"/>
    <property type="match status" value="1"/>
</dbReference>
<proteinExistence type="inferred from homology"/>
<dbReference type="InterPro" id="IPR043129">
    <property type="entry name" value="ATPase_NBD"/>
</dbReference>
<evidence type="ECO:0000256" key="10">
    <source>
        <dbReference type="PIRNR" id="PIRNR015761"/>
    </source>
</evidence>
<keyword evidence="8" id="KW-1133">Transmembrane helix</keyword>
<dbReference type="CDD" id="cd24017">
    <property type="entry name" value="ASKHA_T2SSL_N"/>
    <property type="match status" value="1"/>
</dbReference>
<evidence type="ECO:0000256" key="3">
    <source>
        <dbReference type="ARBA" id="ARBA00022448"/>
    </source>
</evidence>
<dbReference type="SUPFAM" id="SSF53067">
    <property type="entry name" value="Actin-like ATPase domain"/>
    <property type="match status" value="2"/>
</dbReference>
<dbReference type="Proteomes" id="UP001596364">
    <property type="component" value="Unassembled WGS sequence"/>
</dbReference>
<accession>A0ABW1XHK8</accession>
<evidence type="ECO:0000259" key="12">
    <source>
        <dbReference type="Pfam" id="PF12693"/>
    </source>
</evidence>
<dbReference type="EMBL" id="JBHSUS010000001">
    <property type="protein sequence ID" value="MFC6438632.1"/>
    <property type="molecule type" value="Genomic_DNA"/>
</dbReference>
<comment type="function">
    <text evidence="10">Inner membrane component of the type II secretion system required for the energy-dependent secretion of extracellular factors such as proteases and toxins from the periplasm.</text>
</comment>
<comment type="caution">
    <text evidence="13">The sequence shown here is derived from an EMBL/GenBank/DDBJ whole genome shotgun (WGS) entry which is preliminary data.</text>
</comment>
<evidence type="ECO:0000256" key="7">
    <source>
        <dbReference type="ARBA" id="ARBA00022927"/>
    </source>
</evidence>
<dbReference type="RefSeq" id="WP_131259481.1">
    <property type="nucleotide sequence ID" value="NZ_JBHSUS010000001.1"/>
</dbReference>
<evidence type="ECO:0000256" key="5">
    <source>
        <dbReference type="ARBA" id="ARBA00022519"/>
    </source>
</evidence>
<sequence>MSEKLIIRLGSHVQESIFWIVWSDAQQEIIASGELPDASALATLAERAGNRPVVTLVPGRDVTLTSVDLPARANRKALAAIPFMLEDELSDDIDHLFFALGSKQGNQQQVAVVRHQQMQIWLEMLSDAGLSSHTMLPDCLAVPLHDEGLSLLQLGEHWLVRQDHWLAHEGEASWLMPMLELLAKRQEQPLQLHCYSPAPQFTSSHIHCITEPLDAPLQVLAQHYADTQFNLLQGEYKTKPVQSGNWRKWRLAASLTGIALLASLTDKVLQITALDNEQQTIQTQIVAEFKKALPNNTRVGDARQIRSQIKAELNRLQQGGSGVSVLAMLNQLGDAFAQSQVKPQLIRFDADRAELRMQASAADIAALERFKQAAQRAGFSIEQGAINNRDNGVISTLTVRS</sequence>
<feature type="domain" description="GspL cytoplasmic actin-ATPase-like" evidence="11">
    <location>
        <begin position="5"/>
        <end position="239"/>
    </location>
</feature>
<evidence type="ECO:0000256" key="1">
    <source>
        <dbReference type="ARBA" id="ARBA00004377"/>
    </source>
</evidence>
<evidence type="ECO:0000256" key="6">
    <source>
        <dbReference type="ARBA" id="ARBA00022692"/>
    </source>
</evidence>
<keyword evidence="4" id="KW-1003">Cell membrane</keyword>
<keyword evidence="3 10" id="KW-0813">Transport</keyword>
<dbReference type="Pfam" id="PF12693">
    <property type="entry name" value="GspL_C"/>
    <property type="match status" value="1"/>
</dbReference>
<reference evidence="14" key="1">
    <citation type="journal article" date="2019" name="Int. J. Syst. Evol. Microbiol.">
        <title>The Global Catalogue of Microorganisms (GCM) 10K type strain sequencing project: providing services to taxonomists for standard genome sequencing and annotation.</title>
        <authorList>
            <consortium name="The Broad Institute Genomics Platform"/>
            <consortium name="The Broad Institute Genome Sequencing Center for Infectious Disease"/>
            <person name="Wu L."/>
            <person name="Ma J."/>
        </authorList>
    </citation>
    <scope>NUCLEOTIDE SEQUENCE [LARGE SCALE GENOMIC DNA]</scope>
    <source>
        <strain evidence="14">CGMCC 1.16031</strain>
    </source>
</reference>
<comment type="similarity">
    <text evidence="2 10">Belongs to the GSP L family.</text>
</comment>
<dbReference type="InterPro" id="IPR007812">
    <property type="entry name" value="T2SS_protein-GspL"/>
</dbReference>
<keyword evidence="14" id="KW-1185">Reference proteome</keyword>
<evidence type="ECO:0000256" key="2">
    <source>
        <dbReference type="ARBA" id="ARBA00005318"/>
    </source>
</evidence>
<evidence type="ECO:0000313" key="13">
    <source>
        <dbReference type="EMBL" id="MFC6438632.1"/>
    </source>
</evidence>
<organism evidence="13 14">
    <name type="scientific">Pseudobowmanella zhangzhouensis</name>
    <dbReference type="NCBI Taxonomy" id="1537679"/>
    <lineage>
        <taxon>Bacteria</taxon>
        <taxon>Pseudomonadati</taxon>
        <taxon>Pseudomonadota</taxon>
        <taxon>Gammaproteobacteria</taxon>
        <taxon>Alteromonadales</taxon>
        <taxon>Alteromonadaceae</taxon>
    </lineage>
</organism>
<evidence type="ECO:0000259" key="11">
    <source>
        <dbReference type="Pfam" id="PF05134"/>
    </source>
</evidence>
<dbReference type="Gene3D" id="3.30.420.380">
    <property type="match status" value="1"/>
</dbReference>
<keyword evidence="5" id="KW-0997">Cell inner membrane</keyword>
<evidence type="ECO:0000313" key="14">
    <source>
        <dbReference type="Proteomes" id="UP001596364"/>
    </source>
</evidence>
<dbReference type="Gene3D" id="3.30.1360.100">
    <property type="entry name" value="General secretion pathway protein M, EpsM"/>
    <property type="match status" value="1"/>
</dbReference>
<name>A0ABW1XHK8_9ALTE</name>